<protein>
    <recommendedName>
        <fullName evidence="5">Methyltransferase-like protein</fullName>
    </recommendedName>
</protein>
<dbReference type="Gramene" id="Psat02G0165100-T1">
    <property type="protein sequence ID" value="KAI5434903.1"/>
    <property type="gene ID" value="KIW84_021651"/>
</dbReference>
<evidence type="ECO:0000256" key="1">
    <source>
        <dbReference type="SAM" id="MobiDB-lite"/>
    </source>
</evidence>
<name>A0A9D5B5M6_PEA</name>
<proteinExistence type="predicted"/>
<feature type="chain" id="PRO_5038637439" description="Methyltransferase-like protein" evidence="2">
    <location>
        <begin position="17"/>
        <end position="103"/>
    </location>
</feature>
<feature type="signal peptide" evidence="2">
    <location>
        <begin position="1"/>
        <end position="16"/>
    </location>
</feature>
<dbReference type="EMBL" id="JAMSHJ010000002">
    <property type="protein sequence ID" value="KAI5434903.1"/>
    <property type="molecule type" value="Genomic_DNA"/>
</dbReference>
<evidence type="ECO:0000313" key="3">
    <source>
        <dbReference type="EMBL" id="KAI5434903.1"/>
    </source>
</evidence>
<evidence type="ECO:0000256" key="2">
    <source>
        <dbReference type="SAM" id="SignalP"/>
    </source>
</evidence>
<feature type="compositionally biased region" description="Acidic residues" evidence="1">
    <location>
        <begin position="39"/>
        <end position="49"/>
    </location>
</feature>
<keyword evidence="2" id="KW-0732">Signal</keyword>
<gene>
    <name evidence="3" type="ORF">KIW84_021651</name>
</gene>
<sequence length="103" mass="11542">MCPLRLILVFLSATLAAFFVLRNLRSQPQPQPQLTEFEKENEDVPETETSDSAKPILNAPSNSKVKVALESGFWKFVDMASGRYLWRQLIQSSSKVLARLCGG</sequence>
<reference evidence="3 4" key="1">
    <citation type="journal article" date="2022" name="Nat. Genet.">
        <title>Improved pea reference genome and pan-genome highlight genomic features and evolutionary characteristics.</title>
        <authorList>
            <person name="Yang T."/>
            <person name="Liu R."/>
            <person name="Luo Y."/>
            <person name="Hu S."/>
            <person name="Wang D."/>
            <person name="Wang C."/>
            <person name="Pandey M.K."/>
            <person name="Ge S."/>
            <person name="Xu Q."/>
            <person name="Li N."/>
            <person name="Li G."/>
            <person name="Huang Y."/>
            <person name="Saxena R.K."/>
            <person name="Ji Y."/>
            <person name="Li M."/>
            <person name="Yan X."/>
            <person name="He Y."/>
            <person name="Liu Y."/>
            <person name="Wang X."/>
            <person name="Xiang C."/>
            <person name="Varshney R.K."/>
            <person name="Ding H."/>
            <person name="Gao S."/>
            <person name="Zong X."/>
        </authorList>
    </citation>
    <scope>NUCLEOTIDE SEQUENCE [LARGE SCALE GENOMIC DNA]</scope>
    <source>
        <strain evidence="3 4">cv. Zhongwan 6</strain>
    </source>
</reference>
<evidence type="ECO:0000313" key="4">
    <source>
        <dbReference type="Proteomes" id="UP001058974"/>
    </source>
</evidence>
<dbReference type="AlphaFoldDB" id="A0A9D5B5M6"/>
<dbReference type="Proteomes" id="UP001058974">
    <property type="component" value="Chromosome 2"/>
</dbReference>
<dbReference type="PANTHER" id="PTHR34132:SF4">
    <property type="entry name" value="EXPRESSED PROTEIN"/>
    <property type="match status" value="1"/>
</dbReference>
<dbReference type="PANTHER" id="PTHR34132">
    <property type="entry name" value="EMB|CAB87627.1-RELATED"/>
    <property type="match status" value="1"/>
</dbReference>
<comment type="caution">
    <text evidence="3">The sequence shown here is derived from an EMBL/GenBank/DDBJ whole genome shotgun (WGS) entry which is preliminary data.</text>
</comment>
<accession>A0A9D5B5M6</accession>
<feature type="region of interest" description="Disordered" evidence="1">
    <location>
        <begin position="30"/>
        <end position="57"/>
    </location>
</feature>
<feature type="non-terminal residue" evidence="3">
    <location>
        <position position="103"/>
    </location>
</feature>
<keyword evidence="4" id="KW-1185">Reference proteome</keyword>
<organism evidence="3 4">
    <name type="scientific">Pisum sativum</name>
    <name type="common">Garden pea</name>
    <name type="synonym">Lathyrus oleraceus</name>
    <dbReference type="NCBI Taxonomy" id="3888"/>
    <lineage>
        <taxon>Eukaryota</taxon>
        <taxon>Viridiplantae</taxon>
        <taxon>Streptophyta</taxon>
        <taxon>Embryophyta</taxon>
        <taxon>Tracheophyta</taxon>
        <taxon>Spermatophyta</taxon>
        <taxon>Magnoliopsida</taxon>
        <taxon>eudicotyledons</taxon>
        <taxon>Gunneridae</taxon>
        <taxon>Pentapetalae</taxon>
        <taxon>rosids</taxon>
        <taxon>fabids</taxon>
        <taxon>Fabales</taxon>
        <taxon>Fabaceae</taxon>
        <taxon>Papilionoideae</taxon>
        <taxon>50 kb inversion clade</taxon>
        <taxon>NPAAA clade</taxon>
        <taxon>Hologalegina</taxon>
        <taxon>IRL clade</taxon>
        <taxon>Fabeae</taxon>
        <taxon>Lathyrus</taxon>
    </lineage>
</organism>
<evidence type="ECO:0008006" key="5">
    <source>
        <dbReference type="Google" id="ProtNLM"/>
    </source>
</evidence>